<gene>
    <name evidence="1" type="ORF">V6N11_000102</name>
</gene>
<name>A0ABR2NP67_9ROSI</name>
<accession>A0ABR2NP67</accession>
<dbReference type="Proteomes" id="UP001396334">
    <property type="component" value="Unassembled WGS sequence"/>
</dbReference>
<evidence type="ECO:0000313" key="1">
    <source>
        <dbReference type="EMBL" id="KAK8977775.1"/>
    </source>
</evidence>
<keyword evidence="2" id="KW-1185">Reference proteome</keyword>
<dbReference type="EMBL" id="JBBPBN010000116">
    <property type="protein sequence ID" value="KAK8977775.1"/>
    <property type="molecule type" value="Genomic_DNA"/>
</dbReference>
<reference evidence="1 2" key="1">
    <citation type="journal article" date="2024" name="G3 (Bethesda)">
        <title>Genome assembly of Hibiscus sabdariffa L. provides insights into metabolisms of medicinal natural products.</title>
        <authorList>
            <person name="Kim T."/>
        </authorList>
    </citation>
    <scope>NUCLEOTIDE SEQUENCE [LARGE SCALE GENOMIC DNA]</scope>
    <source>
        <strain evidence="1">TK-2024</strain>
        <tissue evidence="1">Old leaves</tissue>
    </source>
</reference>
<evidence type="ECO:0000313" key="2">
    <source>
        <dbReference type="Proteomes" id="UP001396334"/>
    </source>
</evidence>
<comment type="caution">
    <text evidence="1">The sequence shown here is derived from an EMBL/GenBank/DDBJ whole genome shotgun (WGS) entry which is preliminary data.</text>
</comment>
<protein>
    <submittedName>
        <fullName evidence="1">Uncharacterized protein</fullName>
    </submittedName>
</protein>
<organism evidence="1 2">
    <name type="scientific">Hibiscus sabdariffa</name>
    <name type="common">roselle</name>
    <dbReference type="NCBI Taxonomy" id="183260"/>
    <lineage>
        <taxon>Eukaryota</taxon>
        <taxon>Viridiplantae</taxon>
        <taxon>Streptophyta</taxon>
        <taxon>Embryophyta</taxon>
        <taxon>Tracheophyta</taxon>
        <taxon>Spermatophyta</taxon>
        <taxon>Magnoliopsida</taxon>
        <taxon>eudicotyledons</taxon>
        <taxon>Gunneridae</taxon>
        <taxon>Pentapetalae</taxon>
        <taxon>rosids</taxon>
        <taxon>malvids</taxon>
        <taxon>Malvales</taxon>
        <taxon>Malvaceae</taxon>
        <taxon>Malvoideae</taxon>
        <taxon>Hibiscus</taxon>
    </lineage>
</organism>
<sequence length="80" mass="8953">MPTYDSTWNTKLAILITSEQLEESISTNGLVLFFGIGRKRVEKKGNAFYTIYGMVGGIISECAQLPIRFKDAFSKVSEEL</sequence>
<proteinExistence type="predicted"/>